<proteinExistence type="predicted"/>
<evidence type="ECO:0000313" key="3">
    <source>
        <dbReference type="Proteomes" id="UP000298656"/>
    </source>
</evidence>
<dbReference type="Proteomes" id="UP000298656">
    <property type="component" value="Chromosome 2"/>
</dbReference>
<accession>A0A4P8IWI9</accession>
<feature type="region of interest" description="Disordered" evidence="1">
    <location>
        <begin position="170"/>
        <end position="194"/>
    </location>
</feature>
<dbReference type="RefSeq" id="WP_137335577.1">
    <property type="nucleotide sequence ID" value="NZ_CP040078.1"/>
</dbReference>
<gene>
    <name evidence="2" type="ORF">FAZ95_27130</name>
</gene>
<evidence type="ECO:0000256" key="1">
    <source>
        <dbReference type="SAM" id="MobiDB-lite"/>
    </source>
</evidence>
<dbReference type="Gene3D" id="3.50.70.20">
    <property type="entry name" value="Cytochrome P460"/>
    <property type="match status" value="1"/>
</dbReference>
<dbReference type="EMBL" id="CP040078">
    <property type="protein sequence ID" value="QCP52806.1"/>
    <property type="molecule type" value="Genomic_DNA"/>
</dbReference>
<name>A0A4P8IWI9_9BURK</name>
<reference evidence="2 3" key="1">
    <citation type="submission" date="2019-05" db="EMBL/GenBank/DDBJ databases">
        <title>Burkholderia sp. DHOD12, isolated from subtropical forest soil.</title>
        <authorList>
            <person name="Gao Z.-H."/>
            <person name="Qiu L.-H."/>
        </authorList>
    </citation>
    <scope>NUCLEOTIDE SEQUENCE [LARGE SCALE GENOMIC DNA]</scope>
    <source>
        <strain evidence="2 3">DHOD12</strain>
    </source>
</reference>
<organism evidence="2 3">
    <name type="scientific">Trinickia violacea</name>
    <dbReference type="NCBI Taxonomy" id="2571746"/>
    <lineage>
        <taxon>Bacteria</taxon>
        <taxon>Pseudomonadati</taxon>
        <taxon>Pseudomonadota</taxon>
        <taxon>Betaproteobacteria</taxon>
        <taxon>Burkholderiales</taxon>
        <taxon>Burkholderiaceae</taxon>
        <taxon>Trinickia</taxon>
    </lineage>
</organism>
<dbReference type="KEGG" id="tvl:FAZ95_27130"/>
<protein>
    <submittedName>
        <fullName evidence="2">Uncharacterized protein</fullName>
    </submittedName>
</protein>
<keyword evidence="3" id="KW-1185">Reference proteome</keyword>
<sequence>MYDPADMMSVFAICVALAGIAYLRQLFAATELSALHNSALEYSIYGDLILPTDFYAWIYVQLTDASLHNPVDFDMVMNYPDAYIAPSAYEHFLSTHTLPDGIIAFKRIVGRSAITSSGLADQSCRPCSVPSDIERANVAVKDRLQFGENHGWGFFRLNQHELNGLRRKTLNVRPPKHDDSNRSNDAQEGRDARVLGVVHRQTRDVTGHAGKSCVLFPESNPCFEN</sequence>
<dbReference type="AlphaFoldDB" id="A0A4P8IWI9"/>
<evidence type="ECO:0000313" key="2">
    <source>
        <dbReference type="EMBL" id="QCP52806.1"/>
    </source>
</evidence>
<feature type="compositionally biased region" description="Basic and acidic residues" evidence="1">
    <location>
        <begin position="175"/>
        <end position="193"/>
    </location>
</feature>
<dbReference type="InterPro" id="IPR038142">
    <property type="entry name" value="Cytochrome_P460_sp"/>
</dbReference>